<dbReference type="SUPFAM" id="SSF47323">
    <property type="entry name" value="Anticodon-binding domain of a subclass of class I aminoacyl-tRNA synthetases"/>
    <property type="match status" value="1"/>
</dbReference>
<dbReference type="InterPro" id="IPR035684">
    <property type="entry name" value="ArgRS_core"/>
</dbReference>
<dbReference type="Proteomes" id="UP000886787">
    <property type="component" value="Unassembled WGS sequence"/>
</dbReference>
<keyword evidence="7 11" id="KW-0067">ATP-binding</keyword>
<dbReference type="GO" id="GO:0005737">
    <property type="term" value="C:cytoplasm"/>
    <property type="evidence" value="ECO:0007669"/>
    <property type="project" value="UniProtKB-SubCell"/>
</dbReference>
<dbReference type="HAMAP" id="MF_00123">
    <property type="entry name" value="Arg_tRNA_synth"/>
    <property type="match status" value="1"/>
</dbReference>
<evidence type="ECO:0000256" key="1">
    <source>
        <dbReference type="ARBA" id="ARBA00004496"/>
    </source>
</evidence>
<proteinExistence type="inferred from homology"/>
<feature type="domain" description="DALR anticodon binding" evidence="13">
    <location>
        <begin position="461"/>
        <end position="581"/>
    </location>
</feature>
<keyword evidence="9 11" id="KW-0030">Aminoacyl-tRNA synthetase</keyword>
<dbReference type="FunFam" id="1.10.730.10:FF:000008">
    <property type="entry name" value="Arginine--tRNA ligase"/>
    <property type="match status" value="1"/>
</dbReference>
<evidence type="ECO:0000256" key="2">
    <source>
        <dbReference type="ARBA" id="ARBA00005594"/>
    </source>
</evidence>
<dbReference type="InterPro" id="IPR001412">
    <property type="entry name" value="aa-tRNA-synth_I_CS"/>
</dbReference>
<dbReference type="InterPro" id="IPR001278">
    <property type="entry name" value="Arg-tRNA-ligase"/>
</dbReference>
<gene>
    <name evidence="11" type="primary">argS</name>
    <name evidence="15" type="ORF">IAD32_04705</name>
</gene>
<dbReference type="SUPFAM" id="SSF55190">
    <property type="entry name" value="Arginyl-tRNA synthetase (ArgRS), N-terminal 'additional' domain"/>
    <property type="match status" value="1"/>
</dbReference>
<comment type="catalytic activity">
    <reaction evidence="10 11">
        <text>tRNA(Arg) + L-arginine + ATP = L-arginyl-tRNA(Arg) + AMP + diphosphate</text>
        <dbReference type="Rhea" id="RHEA:20301"/>
        <dbReference type="Rhea" id="RHEA-COMP:9658"/>
        <dbReference type="Rhea" id="RHEA-COMP:9673"/>
        <dbReference type="ChEBI" id="CHEBI:30616"/>
        <dbReference type="ChEBI" id="CHEBI:32682"/>
        <dbReference type="ChEBI" id="CHEBI:33019"/>
        <dbReference type="ChEBI" id="CHEBI:78442"/>
        <dbReference type="ChEBI" id="CHEBI:78513"/>
        <dbReference type="ChEBI" id="CHEBI:456215"/>
        <dbReference type="EC" id="6.1.1.19"/>
    </reaction>
</comment>
<evidence type="ECO:0000256" key="5">
    <source>
        <dbReference type="ARBA" id="ARBA00022598"/>
    </source>
</evidence>
<evidence type="ECO:0000313" key="15">
    <source>
        <dbReference type="EMBL" id="HIQ80570.1"/>
    </source>
</evidence>
<reference evidence="15" key="2">
    <citation type="journal article" date="2021" name="PeerJ">
        <title>Extensive microbial diversity within the chicken gut microbiome revealed by metagenomics and culture.</title>
        <authorList>
            <person name="Gilroy R."/>
            <person name="Ravi A."/>
            <person name="Getino M."/>
            <person name="Pursley I."/>
            <person name="Horton D.L."/>
            <person name="Alikhan N.F."/>
            <person name="Baker D."/>
            <person name="Gharbi K."/>
            <person name="Hall N."/>
            <person name="Watson M."/>
            <person name="Adriaenssens E.M."/>
            <person name="Foster-Nyarko E."/>
            <person name="Jarju S."/>
            <person name="Secka A."/>
            <person name="Antonio M."/>
            <person name="Oren A."/>
            <person name="Chaudhuri R.R."/>
            <person name="La Ragione R."/>
            <person name="Hildebrand F."/>
            <person name="Pallen M.J."/>
        </authorList>
    </citation>
    <scope>NUCLEOTIDE SEQUENCE</scope>
    <source>
        <strain evidence="15">ChiSjej1B19-3389</strain>
    </source>
</reference>
<dbReference type="SMART" id="SM00836">
    <property type="entry name" value="DALR_1"/>
    <property type="match status" value="1"/>
</dbReference>
<evidence type="ECO:0000259" key="14">
    <source>
        <dbReference type="SMART" id="SM01016"/>
    </source>
</evidence>
<dbReference type="InterPro" id="IPR008909">
    <property type="entry name" value="DALR_anticod-bd"/>
</dbReference>
<dbReference type="InterPro" id="IPR036695">
    <property type="entry name" value="Arg-tRNA-synth_N_sf"/>
</dbReference>
<dbReference type="PRINTS" id="PR01038">
    <property type="entry name" value="TRNASYNTHARG"/>
</dbReference>
<evidence type="ECO:0000256" key="7">
    <source>
        <dbReference type="ARBA" id="ARBA00022840"/>
    </source>
</evidence>
<dbReference type="Gene3D" id="3.40.50.620">
    <property type="entry name" value="HUPs"/>
    <property type="match status" value="1"/>
</dbReference>
<dbReference type="Pfam" id="PF05746">
    <property type="entry name" value="DALR_1"/>
    <property type="match status" value="1"/>
</dbReference>
<dbReference type="GO" id="GO:0005524">
    <property type="term" value="F:ATP binding"/>
    <property type="evidence" value="ECO:0007669"/>
    <property type="project" value="UniProtKB-UniRule"/>
</dbReference>
<comment type="subcellular location">
    <subcellularLocation>
        <location evidence="1 11">Cytoplasm</location>
    </subcellularLocation>
</comment>
<comment type="caution">
    <text evidence="15">The sequence shown here is derived from an EMBL/GenBank/DDBJ whole genome shotgun (WGS) entry which is preliminary data.</text>
</comment>
<feature type="short sequence motif" description="'HIGH' region" evidence="11">
    <location>
        <begin position="136"/>
        <end position="146"/>
    </location>
</feature>
<evidence type="ECO:0000256" key="6">
    <source>
        <dbReference type="ARBA" id="ARBA00022741"/>
    </source>
</evidence>
<evidence type="ECO:0000256" key="10">
    <source>
        <dbReference type="ARBA" id="ARBA00049339"/>
    </source>
</evidence>
<evidence type="ECO:0000313" key="16">
    <source>
        <dbReference type="Proteomes" id="UP000886787"/>
    </source>
</evidence>
<comment type="similarity">
    <text evidence="2 11 12">Belongs to the class-I aminoacyl-tRNA synthetase family.</text>
</comment>
<dbReference type="SMART" id="SM01016">
    <property type="entry name" value="Arg_tRNA_synt_N"/>
    <property type="match status" value="1"/>
</dbReference>
<protein>
    <recommendedName>
        <fullName evidence="11">Arginine--tRNA ligase</fullName>
        <ecNumber evidence="11">6.1.1.19</ecNumber>
    </recommendedName>
    <alternativeName>
        <fullName evidence="11">Arginyl-tRNA synthetase</fullName>
        <shortName evidence="11">ArgRS</shortName>
    </alternativeName>
</protein>
<dbReference type="Pfam" id="PF00750">
    <property type="entry name" value="tRNA-synt_1d"/>
    <property type="match status" value="1"/>
</dbReference>
<evidence type="ECO:0000256" key="3">
    <source>
        <dbReference type="ARBA" id="ARBA00011245"/>
    </source>
</evidence>
<keyword evidence="4 11" id="KW-0963">Cytoplasm</keyword>
<dbReference type="PANTHER" id="PTHR11956:SF5">
    <property type="entry name" value="ARGININE--TRNA LIGASE, CYTOPLASMIC"/>
    <property type="match status" value="1"/>
</dbReference>
<dbReference type="FunFam" id="3.40.50.620:FF:000062">
    <property type="entry name" value="Arginine--tRNA ligase"/>
    <property type="match status" value="1"/>
</dbReference>
<dbReference type="Gene3D" id="3.30.1360.70">
    <property type="entry name" value="Arginyl tRNA synthetase N-terminal domain"/>
    <property type="match status" value="1"/>
</dbReference>
<comment type="subunit">
    <text evidence="3 11">Monomer.</text>
</comment>
<dbReference type="InterPro" id="IPR014729">
    <property type="entry name" value="Rossmann-like_a/b/a_fold"/>
</dbReference>
<evidence type="ECO:0000259" key="13">
    <source>
        <dbReference type="SMART" id="SM00836"/>
    </source>
</evidence>
<dbReference type="SUPFAM" id="SSF52374">
    <property type="entry name" value="Nucleotidylyl transferase"/>
    <property type="match status" value="1"/>
</dbReference>
<evidence type="ECO:0000256" key="8">
    <source>
        <dbReference type="ARBA" id="ARBA00022917"/>
    </source>
</evidence>
<dbReference type="NCBIfam" id="TIGR00456">
    <property type="entry name" value="argS"/>
    <property type="match status" value="1"/>
</dbReference>
<feature type="domain" description="Arginyl tRNA synthetase N-terminal" evidence="14">
    <location>
        <begin position="10"/>
        <end position="99"/>
    </location>
</feature>
<keyword evidence="5 11" id="KW-0436">Ligase</keyword>
<keyword evidence="8 11" id="KW-0648">Protein biosynthesis</keyword>
<dbReference type="GO" id="GO:0004814">
    <property type="term" value="F:arginine-tRNA ligase activity"/>
    <property type="evidence" value="ECO:0007669"/>
    <property type="project" value="UniProtKB-UniRule"/>
</dbReference>
<dbReference type="EC" id="6.1.1.19" evidence="11"/>
<evidence type="ECO:0000256" key="9">
    <source>
        <dbReference type="ARBA" id="ARBA00023146"/>
    </source>
</evidence>
<evidence type="ECO:0000256" key="11">
    <source>
        <dbReference type="HAMAP-Rule" id="MF_00123"/>
    </source>
</evidence>
<dbReference type="Gene3D" id="1.10.730.10">
    <property type="entry name" value="Isoleucyl-tRNA Synthetase, Domain 1"/>
    <property type="match status" value="1"/>
</dbReference>
<reference evidence="15" key="1">
    <citation type="submission" date="2020-10" db="EMBL/GenBank/DDBJ databases">
        <authorList>
            <person name="Gilroy R."/>
        </authorList>
    </citation>
    <scope>NUCLEOTIDE SEQUENCE</scope>
    <source>
        <strain evidence="15">ChiSjej1B19-3389</strain>
    </source>
</reference>
<dbReference type="GO" id="GO:0006420">
    <property type="term" value="P:arginyl-tRNA aminoacylation"/>
    <property type="evidence" value="ECO:0007669"/>
    <property type="project" value="UniProtKB-UniRule"/>
</dbReference>
<accession>A0A9D1CVL0</accession>
<dbReference type="PANTHER" id="PTHR11956">
    <property type="entry name" value="ARGINYL-TRNA SYNTHETASE"/>
    <property type="match status" value="1"/>
</dbReference>
<evidence type="ECO:0000256" key="12">
    <source>
        <dbReference type="RuleBase" id="RU363038"/>
    </source>
</evidence>
<dbReference type="InterPro" id="IPR005148">
    <property type="entry name" value="Arg-tRNA-synth_N"/>
</dbReference>
<dbReference type="EMBL" id="DVFW01000024">
    <property type="protein sequence ID" value="HIQ80570.1"/>
    <property type="molecule type" value="Genomic_DNA"/>
</dbReference>
<evidence type="ECO:0000256" key="4">
    <source>
        <dbReference type="ARBA" id="ARBA00022490"/>
    </source>
</evidence>
<dbReference type="CDD" id="cd00671">
    <property type="entry name" value="ArgRS_core"/>
    <property type="match status" value="1"/>
</dbReference>
<dbReference type="PROSITE" id="PS00178">
    <property type="entry name" value="AA_TRNA_LIGASE_I"/>
    <property type="match status" value="1"/>
</dbReference>
<dbReference type="AlphaFoldDB" id="A0A9D1CVL0"/>
<sequence>MSEIAQKACTQLRQAVVNAMERAMENRQLCKTDIPPFIIETPADRKNGDLATNAAMVCAKVFKMPPFKIAQAIMDNIDLTNTYAKSAETAGPGFINFFLQPHYYADILMDIEKKGSQYGRSHYGEKKKVIVEFVSANPTGPMHMGNARGGALGDCLASVMDAAGYDVWREFYVNDAGNQIEKFAVSLEARYLQIFKGEENVPFPEDGYQGADITERAQQYAQQFGDSLVSAASPQRKKALVDFALPRNIKKMQADMQKYRITYDKWFFESTLHQNGDVQNTIDLLRQKGMTYESDGALWYKNREVLSKRLLAEGKTQEEIDKLELKDDVLIRKNGSPTYFAADIAYHRNKLLTRGFDLCIDVWGADHHGHVARMKGAMDAIGLDGDKLDVVLMQLVKLVRDGKPVKMSKRTGKAIQLADLLDEVPVDAARFLFNTQQANTQMDFDLDLAVQQDAKNPVYYVQYAHARICSILKALTADGIAPRPCSSQELTLLKAPEEMELIHHLAAYTGEIISAAKEYDPTRITRYVLHLASLFHKFYNACRVKGNDEKLTQARLHLCMAVKTVISNVLTMFNITAPESM</sequence>
<name>A0A9D1CVL0_9FIRM</name>
<keyword evidence="6 11" id="KW-0547">Nucleotide-binding</keyword>
<organism evidence="15 16">
    <name type="scientific">Candidatus Scatavimonas merdigallinarum</name>
    <dbReference type="NCBI Taxonomy" id="2840914"/>
    <lineage>
        <taxon>Bacteria</taxon>
        <taxon>Bacillati</taxon>
        <taxon>Bacillota</taxon>
        <taxon>Clostridia</taxon>
        <taxon>Eubacteriales</taxon>
        <taxon>Oscillospiraceae</taxon>
        <taxon>Oscillospiraceae incertae sedis</taxon>
        <taxon>Candidatus Scatavimonas</taxon>
    </lineage>
</organism>
<dbReference type="Pfam" id="PF03485">
    <property type="entry name" value="Arg_tRNA_synt_N"/>
    <property type="match status" value="1"/>
</dbReference>
<dbReference type="InterPro" id="IPR009080">
    <property type="entry name" value="tRNAsynth_Ia_anticodon-bd"/>
</dbReference>